<dbReference type="OrthoDB" id="2113314at2759"/>
<feature type="domain" description="Agd3 CBM87" evidence="3">
    <location>
        <begin position="25"/>
        <end position="244"/>
    </location>
</feature>
<dbReference type="PANTHER" id="PTHR31002">
    <property type="entry name" value="SERIPAUPERIN"/>
    <property type="match status" value="1"/>
</dbReference>
<dbReference type="InterPro" id="IPR050788">
    <property type="entry name" value="Yeast_SRP1/TIP1_CWP"/>
</dbReference>
<evidence type="ECO:0000313" key="6">
    <source>
        <dbReference type="Proteomes" id="UP000006753"/>
    </source>
</evidence>
<dbReference type="HOGENOM" id="CLU_010712_1_0_1"/>
<gene>
    <name evidence="5" type="ORF">MBM_08189</name>
</gene>
<keyword evidence="6" id="KW-1185">Reference proteome</keyword>
<feature type="domain" description="Agd3 deacetylase" evidence="2">
    <location>
        <begin position="260"/>
        <end position="616"/>
    </location>
</feature>
<accession>K1WKS9</accession>
<dbReference type="Pfam" id="PF25115">
    <property type="entry name" value="Agd3_CE"/>
    <property type="match status" value="1"/>
</dbReference>
<dbReference type="AlphaFoldDB" id="K1WKS9"/>
<dbReference type="InterPro" id="IPR056827">
    <property type="entry name" value="CBM87_Agd3"/>
</dbReference>
<dbReference type="InterPro" id="IPR056826">
    <property type="entry name" value="Agd3_CE"/>
</dbReference>
<evidence type="ECO:0000313" key="5">
    <source>
        <dbReference type="EMBL" id="EKD13471.1"/>
    </source>
</evidence>
<dbReference type="STRING" id="1072389.K1WKS9"/>
<sequence>MALRPFAIACSVLGFLASQSSAKTVSSTILVFARNAAESTSATSGLVAYGIPYELIIVPSAGIALPALNSSATTGNYGGIIIMSEVSYDYGSTIGWTSAISTAQYATLYSYQTSFGVRMAMLDVYPGSEYAAGVTTTIDGQGCCDAGIEQLVSFTNTSAFPTANLKIGATMTTINQWHYPATITDPATTVEIAQFAAGGDFSNPSTAAVINSFASGRQQMVWFTSWGTDWSVTSNFLQHAHIHWMTRGLFLGQRRINFLAQVDDVGLTTEIYQSSTEIFRIRTSDLDAHVAWQADLNSRLPAGSSFFMELCYNGNGNIEAAVAVDTNNVCIPESSINLVDYPPNTPTEFQKPLGTGVDLWPETPLTYSWSLACTQLDPIGAWLQVTANRDQFSHVSHTFTHQSLNNATDSDVRLQIAFNQAWMAQTGIAAGKFSPHGLVPPAITGLHNGDAIKAWMDLGITMVVGDNTRAPLLNTENAHWPLISTVAANGYAGLTIIPRWATPIYYNCYSAECTLAEWINTSGGSGDFDDLVAFAQSTYTHHLLGLRHDPLMFHQANLRQGDTATYTVGGLTGELSLYQILVETVLQEMTRLTTWPIVTKKHDDIGTAFIDRMTRDLSYIYSASNTHITGVTLSASTTNSCSVPIPVQFPGPATAASPSSAVFTDEQLGSDPLTRWTTLSGSPVTYTLASPIPV</sequence>
<evidence type="ECO:0000259" key="2">
    <source>
        <dbReference type="Pfam" id="PF25115"/>
    </source>
</evidence>
<organism evidence="5 6">
    <name type="scientific">Marssonina brunnea f. sp. multigermtubi (strain MB_m1)</name>
    <name type="common">Marssonina leaf spot fungus</name>
    <dbReference type="NCBI Taxonomy" id="1072389"/>
    <lineage>
        <taxon>Eukaryota</taxon>
        <taxon>Fungi</taxon>
        <taxon>Dikarya</taxon>
        <taxon>Ascomycota</taxon>
        <taxon>Pezizomycotina</taxon>
        <taxon>Leotiomycetes</taxon>
        <taxon>Helotiales</taxon>
        <taxon>Drepanopezizaceae</taxon>
        <taxon>Drepanopeziza</taxon>
    </lineage>
</organism>
<dbReference type="Pfam" id="PF25116">
    <property type="entry name" value="CBM87_Agd3"/>
    <property type="match status" value="1"/>
</dbReference>
<evidence type="ECO:0000256" key="1">
    <source>
        <dbReference type="SAM" id="SignalP"/>
    </source>
</evidence>
<reference evidence="5 6" key="1">
    <citation type="journal article" date="2012" name="BMC Genomics">
        <title>Sequencing the genome of Marssonina brunnea reveals fungus-poplar co-evolution.</title>
        <authorList>
            <person name="Zhu S."/>
            <person name="Cao Y.-Z."/>
            <person name="Jiang C."/>
            <person name="Tan B.-Y."/>
            <person name="Wang Z."/>
            <person name="Feng S."/>
            <person name="Zhang L."/>
            <person name="Su X.-H."/>
            <person name="Brejova B."/>
            <person name="Vinar T."/>
            <person name="Xu M."/>
            <person name="Wang M.-X."/>
            <person name="Zhang S.-G."/>
            <person name="Huang M.-R."/>
            <person name="Wu R."/>
            <person name="Zhou Y."/>
        </authorList>
    </citation>
    <scope>NUCLEOTIDE SEQUENCE [LARGE SCALE GENOMIC DNA]</scope>
    <source>
        <strain evidence="5 6">MB_m1</strain>
    </source>
</reference>
<dbReference type="Proteomes" id="UP000006753">
    <property type="component" value="Unassembled WGS sequence"/>
</dbReference>
<evidence type="ECO:0000259" key="4">
    <source>
        <dbReference type="Pfam" id="PF25117"/>
    </source>
</evidence>
<keyword evidence="1" id="KW-0732">Signal</keyword>
<dbReference type="EMBL" id="JH921449">
    <property type="protein sequence ID" value="EKD13471.1"/>
    <property type="molecule type" value="Genomic_DNA"/>
</dbReference>
<dbReference type="Pfam" id="PF25117">
    <property type="entry name" value="Agd3_C"/>
    <property type="match status" value="1"/>
</dbReference>
<dbReference type="OMA" id="RLTTWPI"/>
<feature type="domain" description="Agd3 C-terminal" evidence="4">
    <location>
        <begin position="621"/>
        <end position="692"/>
    </location>
</feature>
<dbReference type="eggNOG" id="ENOG502QR2R">
    <property type="taxonomic scope" value="Eukaryota"/>
</dbReference>
<protein>
    <submittedName>
        <fullName evidence="5">Extracellular serine-rich protein</fullName>
    </submittedName>
</protein>
<dbReference type="PANTHER" id="PTHR31002:SF34">
    <property type="entry name" value="CELL WALL PROTEIN CWP1-RELATED"/>
    <property type="match status" value="1"/>
</dbReference>
<dbReference type="InParanoid" id="K1WKS9"/>
<dbReference type="KEGG" id="mbe:MBM_08189"/>
<proteinExistence type="predicted"/>
<dbReference type="InterPro" id="IPR056825">
    <property type="entry name" value="Agd3_C"/>
</dbReference>
<evidence type="ECO:0000259" key="3">
    <source>
        <dbReference type="Pfam" id="PF25116"/>
    </source>
</evidence>
<feature type="signal peptide" evidence="1">
    <location>
        <begin position="1"/>
        <end position="22"/>
    </location>
</feature>
<name>K1WKS9_MARBU</name>
<feature type="chain" id="PRO_5003852593" evidence="1">
    <location>
        <begin position="23"/>
        <end position="694"/>
    </location>
</feature>